<dbReference type="Pfam" id="PF13822">
    <property type="entry name" value="ACC_epsilon"/>
    <property type="match status" value="1"/>
</dbReference>
<protein>
    <submittedName>
        <fullName evidence="1">Acyl-CoA carboxylase epsilon subunit</fullName>
    </submittedName>
</protein>
<sequence length="73" mass="7979">MTGPAAEERLLVRIERGRPTPEETAALTAALLVVAAARAAEARPSSPGPGTARWYRWERTAGFRPGHSWRLAR</sequence>
<gene>
    <name evidence="1" type="ORF">RNB18_12655</name>
</gene>
<accession>A0ABU2V636</accession>
<name>A0ABU2V636_9ACTN</name>
<keyword evidence="2" id="KW-1185">Reference proteome</keyword>
<comment type="caution">
    <text evidence="1">The sequence shown here is derived from an EMBL/GenBank/DDBJ whole genome shotgun (WGS) entry which is preliminary data.</text>
</comment>
<evidence type="ECO:0000313" key="1">
    <source>
        <dbReference type="EMBL" id="MDT0481027.1"/>
    </source>
</evidence>
<evidence type="ECO:0000313" key="2">
    <source>
        <dbReference type="Proteomes" id="UP001183824"/>
    </source>
</evidence>
<dbReference type="EMBL" id="JAVREZ010000003">
    <property type="protein sequence ID" value="MDT0481027.1"/>
    <property type="molecule type" value="Genomic_DNA"/>
</dbReference>
<organism evidence="1 2">
    <name type="scientific">Streptomyces doebereineriae</name>
    <dbReference type="NCBI Taxonomy" id="3075528"/>
    <lineage>
        <taxon>Bacteria</taxon>
        <taxon>Bacillati</taxon>
        <taxon>Actinomycetota</taxon>
        <taxon>Actinomycetes</taxon>
        <taxon>Kitasatosporales</taxon>
        <taxon>Streptomycetaceae</taxon>
        <taxon>Streptomyces</taxon>
    </lineage>
</organism>
<dbReference type="InterPro" id="IPR032716">
    <property type="entry name" value="ACC_epsilon"/>
</dbReference>
<dbReference type="RefSeq" id="WP_311714199.1">
    <property type="nucleotide sequence ID" value="NZ_JAVREZ010000003.1"/>
</dbReference>
<reference evidence="2" key="1">
    <citation type="submission" date="2023-07" db="EMBL/GenBank/DDBJ databases">
        <title>30 novel species of actinomycetes from the DSMZ collection.</title>
        <authorList>
            <person name="Nouioui I."/>
        </authorList>
    </citation>
    <scope>NUCLEOTIDE SEQUENCE [LARGE SCALE GENOMIC DNA]</scope>
    <source>
        <strain evidence="2">DSM 41640</strain>
    </source>
</reference>
<dbReference type="Proteomes" id="UP001183824">
    <property type="component" value="Unassembled WGS sequence"/>
</dbReference>
<proteinExistence type="predicted"/>